<evidence type="ECO:0000313" key="2">
    <source>
        <dbReference type="Proteomes" id="UP000187465"/>
    </source>
</evidence>
<accession>A0A1R0XBA6</accession>
<reference evidence="1 2" key="1">
    <citation type="submission" date="2016-10" db="EMBL/GenBank/DDBJ databases">
        <title>Paenibacillus species isolates.</title>
        <authorList>
            <person name="Beno S.M."/>
        </authorList>
    </citation>
    <scope>NUCLEOTIDE SEQUENCE [LARGE SCALE GENOMIC DNA]</scope>
    <source>
        <strain evidence="1 2">FSL H7-0604</strain>
    </source>
</reference>
<proteinExistence type="predicted"/>
<organism evidence="1 2">
    <name type="scientific">Paenibacillus odorifer</name>
    <dbReference type="NCBI Taxonomy" id="189426"/>
    <lineage>
        <taxon>Bacteria</taxon>
        <taxon>Bacillati</taxon>
        <taxon>Bacillota</taxon>
        <taxon>Bacilli</taxon>
        <taxon>Bacillales</taxon>
        <taxon>Paenibacillaceae</taxon>
        <taxon>Paenibacillus</taxon>
    </lineage>
</organism>
<evidence type="ECO:0000313" key="1">
    <source>
        <dbReference type="EMBL" id="OMD32207.1"/>
    </source>
</evidence>
<dbReference type="RefSeq" id="WP_051491070.1">
    <property type="nucleotide sequence ID" value="NZ_MKQP01000018.1"/>
</dbReference>
<gene>
    <name evidence="1" type="ORF">BJP51_16650</name>
</gene>
<name>A0A1R0XBA6_9BACL</name>
<comment type="caution">
    <text evidence="1">The sequence shown here is derived from an EMBL/GenBank/DDBJ whole genome shotgun (WGS) entry which is preliminary data.</text>
</comment>
<dbReference type="EMBL" id="MKQP01000018">
    <property type="protein sequence ID" value="OMD32207.1"/>
    <property type="molecule type" value="Genomic_DNA"/>
</dbReference>
<dbReference type="AlphaFoldDB" id="A0A1R0XBA6"/>
<sequence>MSYKYHISPEDYEQAALNGIKRRTLEWRVRDGGWDMKRATTIPPRKLNSRPEWVKIATENGIPYQIFINRVSAKWSLERAATEPLWTNEKRIEQMKKHNPAKRKYPEKLIKQAESIGISRRTFYARVNYGWSLDKSVSTPLVPPGSQSPGVYHPWRTENGLFFMSKQEKRYVQHGQRY</sequence>
<dbReference type="Proteomes" id="UP000187465">
    <property type="component" value="Unassembled WGS sequence"/>
</dbReference>
<protein>
    <submittedName>
        <fullName evidence="1">Uncharacterized protein</fullName>
    </submittedName>
</protein>